<dbReference type="InterPro" id="IPR002123">
    <property type="entry name" value="Plipid/glycerol_acylTrfase"/>
</dbReference>
<dbReference type="GO" id="GO:0004366">
    <property type="term" value="F:glycerol-3-phosphate O-acyltransferase activity"/>
    <property type="evidence" value="ECO:0007669"/>
    <property type="project" value="TreeGrafter"/>
</dbReference>
<keyword evidence="11" id="KW-1185">Reference proteome</keyword>
<dbReference type="GO" id="GO:0016020">
    <property type="term" value="C:membrane"/>
    <property type="evidence" value="ECO:0007669"/>
    <property type="project" value="UniProtKB-SubCell"/>
</dbReference>
<keyword evidence="4" id="KW-0812">Transmembrane</keyword>
<evidence type="ECO:0000256" key="8">
    <source>
        <dbReference type="ARBA" id="ARBA00023315"/>
    </source>
</evidence>
<dbReference type="PANTHER" id="PTHR23063:SF2">
    <property type="entry name" value="GLYCEROL-3-PHOSPHATE ACYLTRANSFERASE 4, ISOFORM D-RELATED"/>
    <property type="match status" value="1"/>
</dbReference>
<evidence type="ECO:0000313" key="10">
    <source>
        <dbReference type="EMBL" id="KAF5198854.1"/>
    </source>
</evidence>
<keyword evidence="7" id="KW-0472">Membrane</keyword>
<protein>
    <submittedName>
        <fullName evidence="10">Glycerol-3-phosphate acyltransferase 3-like</fullName>
    </submittedName>
</protein>
<comment type="subcellular location">
    <subcellularLocation>
        <location evidence="1">Membrane</location>
    </subcellularLocation>
</comment>
<dbReference type="GO" id="GO:0019432">
    <property type="term" value="P:triglyceride biosynthetic process"/>
    <property type="evidence" value="ECO:0007669"/>
    <property type="project" value="TreeGrafter"/>
</dbReference>
<reference evidence="10 11" key="1">
    <citation type="submission" date="2020-06" db="EMBL/GenBank/DDBJ databases">
        <title>Transcriptomic and genomic resources for Thalictrum thalictroides and T. hernandezii: Facilitating candidate gene discovery in an emerging model plant lineage.</title>
        <authorList>
            <person name="Arias T."/>
            <person name="Riano-Pachon D.M."/>
            <person name="Di Stilio V.S."/>
        </authorList>
    </citation>
    <scope>NUCLEOTIDE SEQUENCE [LARGE SCALE GENOMIC DNA]</scope>
    <source>
        <strain evidence="11">cv. WT478/WT964</strain>
        <tissue evidence="10">Leaves</tissue>
    </source>
</reference>
<sequence length="89" mass="10020">MNESQPVNYLVVGMHTVIPLQLRDHVQGADNNPLLIFPEGTCVNNHYTVMFKKGAIELGCTVCPIAIKYNKIFVDAFWNNRQAMIGNLE</sequence>
<dbReference type="Pfam" id="PF01553">
    <property type="entry name" value="Acyltransferase"/>
    <property type="match status" value="1"/>
</dbReference>
<comment type="similarity">
    <text evidence="2">Belongs to the 1-acyl-sn-glycerol-3-phosphate acyltransferase family.</text>
</comment>
<evidence type="ECO:0000256" key="5">
    <source>
        <dbReference type="ARBA" id="ARBA00022989"/>
    </source>
</evidence>
<evidence type="ECO:0000256" key="6">
    <source>
        <dbReference type="ARBA" id="ARBA00023098"/>
    </source>
</evidence>
<keyword evidence="3 10" id="KW-0808">Transferase</keyword>
<organism evidence="10 11">
    <name type="scientific">Thalictrum thalictroides</name>
    <name type="common">Rue-anemone</name>
    <name type="synonym">Anemone thalictroides</name>
    <dbReference type="NCBI Taxonomy" id="46969"/>
    <lineage>
        <taxon>Eukaryota</taxon>
        <taxon>Viridiplantae</taxon>
        <taxon>Streptophyta</taxon>
        <taxon>Embryophyta</taxon>
        <taxon>Tracheophyta</taxon>
        <taxon>Spermatophyta</taxon>
        <taxon>Magnoliopsida</taxon>
        <taxon>Ranunculales</taxon>
        <taxon>Ranunculaceae</taxon>
        <taxon>Thalictroideae</taxon>
        <taxon>Thalictrum</taxon>
    </lineage>
</organism>
<evidence type="ECO:0000256" key="7">
    <source>
        <dbReference type="ARBA" id="ARBA00023136"/>
    </source>
</evidence>
<evidence type="ECO:0000256" key="2">
    <source>
        <dbReference type="ARBA" id="ARBA00008655"/>
    </source>
</evidence>
<dbReference type="OrthoDB" id="10051137at2759"/>
<keyword evidence="5" id="KW-1133">Transmembrane helix</keyword>
<dbReference type="Proteomes" id="UP000554482">
    <property type="component" value="Unassembled WGS sequence"/>
</dbReference>
<evidence type="ECO:0000256" key="3">
    <source>
        <dbReference type="ARBA" id="ARBA00022679"/>
    </source>
</evidence>
<dbReference type="AlphaFoldDB" id="A0A7J6WN89"/>
<evidence type="ECO:0000256" key="1">
    <source>
        <dbReference type="ARBA" id="ARBA00004370"/>
    </source>
</evidence>
<evidence type="ECO:0000256" key="4">
    <source>
        <dbReference type="ARBA" id="ARBA00022692"/>
    </source>
</evidence>
<gene>
    <name evidence="10" type="ORF">FRX31_011560</name>
</gene>
<dbReference type="GO" id="GO:0005783">
    <property type="term" value="C:endoplasmic reticulum"/>
    <property type="evidence" value="ECO:0007669"/>
    <property type="project" value="TreeGrafter"/>
</dbReference>
<keyword evidence="8 10" id="KW-0012">Acyltransferase</keyword>
<proteinExistence type="inferred from homology"/>
<evidence type="ECO:0000259" key="9">
    <source>
        <dbReference type="Pfam" id="PF01553"/>
    </source>
</evidence>
<comment type="caution">
    <text evidence="10">The sequence shown here is derived from an EMBL/GenBank/DDBJ whole genome shotgun (WGS) entry which is preliminary data.</text>
</comment>
<dbReference type="EMBL" id="JABWDY010012741">
    <property type="protein sequence ID" value="KAF5198854.1"/>
    <property type="molecule type" value="Genomic_DNA"/>
</dbReference>
<keyword evidence="6" id="KW-0443">Lipid metabolism</keyword>
<feature type="domain" description="Phospholipid/glycerol acyltransferase" evidence="9">
    <location>
        <begin position="28"/>
        <end position="68"/>
    </location>
</feature>
<evidence type="ECO:0000313" key="11">
    <source>
        <dbReference type="Proteomes" id="UP000554482"/>
    </source>
</evidence>
<name>A0A7J6WN89_THATH</name>
<dbReference type="PANTHER" id="PTHR23063">
    <property type="entry name" value="PHOSPHOLIPID ACYLTRANSFERASE"/>
    <property type="match status" value="1"/>
</dbReference>
<accession>A0A7J6WN89</accession>